<proteinExistence type="predicted"/>
<dbReference type="Proteomes" id="UP000250235">
    <property type="component" value="Unassembled WGS sequence"/>
</dbReference>
<evidence type="ECO:0000256" key="1">
    <source>
        <dbReference type="SAM" id="MobiDB-lite"/>
    </source>
</evidence>
<accession>A0A2Z7AU90</accession>
<feature type="region of interest" description="Disordered" evidence="1">
    <location>
        <begin position="89"/>
        <end position="137"/>
    </location>
</feature>
<gene>
    <name evidence="2" type="ORF">F511_15527</name>
</gene>
<name>A0A2Z7AU90_9LAMI</name>
<keyword evidence="3" id="KW-1185">Reference proteome</keyword>
<dbReference type="EMBL" id="KV014107">
    <property type="protein sequence ID" value="KZV22782.1"/>
    <property type="molecule type" value="Genomic_DNA"/>
</dbReference>
<evidence type="ECO:0000313" key="2">
    <source>
        <dbReference type="EMBL" id="KZV22782.1"/>
    </source>
</evidence>
<organism evidence="2 3">
    <name type="scientific">Dorcoceras hygrometricum</name>
    <dbReference type="NCBI Taxonomy" id="472368"/>
    <lineage>
        <taxon>Eukaryota</taxon>
        <taxon>Viridiplantae</taxon>
        <taxon>Streptophyta</taxon>
        <taxon>Embryophyta</taxon>
        <taxon>Tracheophyta</taxon>
        <taxon>Spermatophyta</taxon>
        <taxon>Magnoliopsida</taxon>
        <taxon>eudicotyledons</taxon>
        <taxon>Gunneridae</taxon>
        <taxon>Pentapetalae</taxon>
        <taxon>asterids</taxon>
        <taxon>lamiids</taxon>
        <taxon>Lamiales</taxon>
        <taxon>Gesneriaceae</taxon>
        <taxon>Didymocarpoideae</taxon>
        <taxon>Trichosporeae</taxon>
        <taxon>Loxocarpinae</taxon>
        <taxon>Dorcoceras</taxon>
    </lineage>
</organism>
<protein>
    <submittedName>
        <fullName evidence="2">Uncharacterized protein</fullName>
    </submittedName>
</protein>
<feature type="compositionally biased region" description="Low complexity" evidence="1">
    <location>
        <begin position="89"/>
        <end position="107"/>
    </location>
</feature>
<sequence>MDNAGMVKMSRSLEESGLQGFLGGSGLVIEGALIEFFTNTSVIAGTIQEYKTQLLQLTIPTSTEHPAQGEEHQDQAEEPHVFAIEHQAQEQPTEETTTAMSEQQAQEHQAHDEEEQQAQVEEHQAQAEEQPAQEVVRQSSSLFLPIQSKVMESMESKVYMVMDNQTYMKHDYDIFSRAFYKKMDEVVTNANASQRTLENNLGTADLTAYEQIPPSLKITRPKTSSNKSVQGMKTRSSILLNTHVNPTSRSYTQVLHFYVGLNIPEQSSNQRKKAHPKDGNARRNLLPETQQLRALVSAQNSLQDWYEKKGLFKSFPTLPRTRKTEVGINGKWR</sequence>
<reference evidence="2 3" key="1">
    <citation type="journal article" date="2015" name="Proc. Natl. Acad. Sci. U.S.A.">
        <title>The resurrection genome of Boea hygrometrica: A blueprint for survival of dehydration.</title>
        <authorList>
            <person name="Xiao L."/>
            <person name="Yang G."/>
            <person name="Zhang L."/>
            <person name="Yang X."/>
            <person name="Zhao S."/>
            <person name="Ji Z."/>
            <person name="Zhou Q."/>
            <person name="Hu M."/>
            <person name="Wang Y."/>
            <person name="Chen M."/>
            <person name="Xu Y."/>
            <person name="Jin H."/>
            <person name="Xiao X."/>
            <person name="Hu G."/>
            <person name="Bao F."/>
            <person name="Hu Y."/>
            <person name="Wan P."/>
            <person name="Li L."/>
            <person name="Deng X."/>
            <person name="Kuang T."/>
            <person name="Xiang C."/>
            <person name="Zhu J.K."/>
            <person name="Oliver M.J."/>
            <person name="He Y."/>
        </authorList>
    </citation>
    <scope>NUCLEOTIDE SEQUENCE [LARGE SCALE GENOMIC DNA]</scope>
    <source>
        <strain evidence="3">cv. XS01</strain>
    </source>
</reference>
<feature type="compositionally biased region" description="Low complexity" evidence="1">
    <location>
        <begin position="127"/>
        <end position="136"/>
    </location>
</feature>
<dbReference type="AlphaFoldDB" id="A0A2Z7AU90"/>
<evidence type="ECO:0000313" key="3">
    <source>
        <dbReference type="Proteomes" id="UP000250235"/>
    </source>
</evidence>